<feature type="domain" description="Thioredoxin" evidence="6">
    <location>
        <begin position="1"/>
        <end position="104"/>
    </location>
</feature>
<evidence type="ECO:0000313" key="8">
    <source>
        <dbReference type="Proteomes" id="UP001187734"/>
    </source>
</evidence>
<evidence type="ECO:0000256" key="4">
    <source>
        <dbReference type="PIRSR" id="PIRSR000077-1"/>
    </source>
</evidence>
<dbReference type="NCBIfam" id="TIGR01068">
    <property type="entry name" value="thioredoxin"/>
    <property type="match status" value="1"/>
</dbReference>
<evidence type="ECO:0000256" key="2">
    <source>
        <dbReference type="ARBA" id="ARBA00023157"/>
    </source>
</evidence>
<feature type="active site" description="Nucleophile" evidence="4">
    <location>
        <position position="34"/>
    </location>
</feature>
<evidence type="ECO:0000313" key="7">
    <source>
        <dbReference type="EMBL" id="SPJ81508.1"/>
    </source>
</evidence>
<dbReference type="InterPro" id="IPR013766">
    <property type="entry name" value="Thioredoxin_domain"/>
</dbReference>
<dbReference type="SUPFAM" id="SSF52833">
    <property type="entry name" value="Thioredoxin-like"/>
    <property type="match status" value="1"/>
</dbReference>
<dbReference type="Pfam" id="PF00085">
    <property type="entry name" value="Thioredoxin"/>
    <property type="match status" value="1"/>
</dbReference>
<feature type="active site" description="Nucleophile" evidence="4">
    <location>
        <position position="31"/>
    </location>
</feature>
<gene>
    <name evidence="7" type="ORF">FTOL_08913</name>
</gene>
<comment type="similarity">
    <text evidence="1 3">Belongs to the thioredoxin family.</text>
</comment>
<organism evidence="7 8">
    <name type="scientific">Fusarium torulosum</name>
    <dbReference type="NCBI Taxonomy" id="33205"/>
    <lineage>
        <taxon>Eukaryota</taxon>
        <taxon>Fungi</taxon>
        <taxon>Dikarya</taxon>
        <taxon>Ascomycota</taxon>
        <taxon>Pezizomycotina</taxon>
        <taxon>Sordariomycetes</taxon>
        <taxon>Hypocreomycetidae</taxon>
        <taxon>Hypocreales</taxon>
        <taxon>Nectriaceae</taxon>
        <taxon>Fusarium</taxon>
    </lineage>
</organism>
<dbReference type="PANTHER" id="PTHR46115">
    <property type="entry name" value="THIOREDOXIN-LIKE PROTEIN 1"/>
    <property type="match status" value="1"/>
</dbReference>
<feature type="site" description="Contributes to redox potential value" evidence="4">
    <location>
        <position position="33"/>
    </location>
</feature>
<evidence type="ECO:0000256" key="1">
    <source>
        <dbReference type="ARBA" id="ARBA00008987"/>
    </source>
</evidence>
<evidence type="ECO:0000256" key="5">
    <source>
        <dbReference type="PIRSR" id="PIRSR000077-4"/>
    </source>
</evidence>
<dbReference type="InterPro" id="IPR017937">
    <property type="entry name" value="Thioredoxin_CS"/>
</dbReference>
<dbReference type="AlphaFoldDB" id="A0AAE8MG35"/>
<dbReference type="PRINTS" id="PR00421">
    <property type="entry name" value="THIOREDOXIN"/>
</dbReference>
<name>A0AAE8MG35_9HYPO</name>
<dbReference type="Gene3D" id="3.40.30.10">
    <property type="entry name" value="Glutaredoxin"/>
    <property type="match status" value="1"/>
</dbReference>
<comment type="caution">
    <text evidence="7">The sequence shown here is derived from an EMBL/GenBank/DDBJ whole genome shotgun (WGS) entry which is preliminary data.</text>
</comment>
<protein>
    <recommendedName>
        <fullName evidence="3">Thioredoxin</fullName>
    </recommendedName>
</protein>
<feature type="site" description="Contributes to redox potential value" evidence="4">
    <location>
        <position position="32"/>
    </location>
</feature>
<proteinExistence type="inferred from homology"/>
<evidence type="ECO:0000259" key="6">
    <source>
        <dbReference type="PROSITE" id="PS51352"/>
    </source>
</evidence>
<feature type="disulfide bond" description="Redox-active" evidence="5">
    <location>
        <begin position="31"/>
        <end position="34"/>
    </location>
</feature>
<dbReference type="GO" id="GO:0015035">
    <property type="term" value="F:protein-disulfide reductase activity"/>
    <property type="evidence" value="ECO:0007669"/>
    <property type="project" value="InterPro"/>
</dbReference>
<dbReference type="PIRSF" id="PIRSF000077">
    <property type="entry name" value="Thioredoxin"/>
    <property type="match status" value="1"/>
</dbReference>
<feature type="site" description="Deprotonates C-terminal active site Cys" evidence="4">
    <location>
        <position position="25"/>
    </location>
</feature>
<sequence length="104" mass="11639">MTVTEVQSLEEFHETLGKHSLVLVDFWAEWCGPCRIISPVVEKLSQDIPSVHFVKVDVDQAVDIAQEYNIRAMPTFIMFKHGEKVGEVVGADPSKVKALVHAHV</sequence>
<reference evidence="7" key="1">
    <citation type="submission" date="2018-03" db="EMBL/GenBank/DDBJ databases">
        <authorList>
            <person name="Guldener U."/>
        </authorList>
    </citation>
    <scope>NUCLEOTIDE SEQUENCE</scope>
</reference>
<accession>A0AAE8MG35</accession>
<keyword evidence="2 5" id="KW-1015">Disulfide bond</keyword>
<dbReference type="InterPro" id="IPR036249">
    <property type="entry name" value="Thioredoxin-like_sf"/>
</dbReference>
<keyword evidence="5" id="KW-0676">Redox-active center</keyword>
<evidence type="ECO:0000256" key="3">
    <source>
        <dbReference type="PIRNR" id="PIRNR000077"/>
    </source>
</evidence>
<dbReference type="FunFam" id="3.40.30.10:FF:000245">
    <property type="entry name" value="Thioredoxin"/>
    <property type="match status" value="1"/>
</dbReference>
<dbReference type="InterPro" id="IPR005746">
    <property type="entry name" value="Thioredoxin"/>
</dbReference>
<dbReference type="PROSITE" id="PS00194">
    <property type="entry name" value="THIOREDOXIN_1"/>
    <property type="match status" value="1"/>
</dbReference>
<dbReference type="PROSITE" id="PS51352">
    <property type="entry name" value="THIOREDOXIN_2"/>
    <property type="match status" value="1"/>
</dbReference>
<dbReference type="EMBL" id="ONZP01000320">
    <property type="protein sequence ID" value="SPJ81508.1"/>
    <property type="molecule type" value="Genomic_DNA"/>
</dbReference>
<keyword evidence="8" id="KW-1185">Reference proteome</keyword>
<dbReference type="Proteomes" id="UP001187734">
    <property type="component" value="Unassembled WGS sequence"/>
</dbReference>
<dbReference type="CDD" id="cd02947">
    <property type="entry name" value="TRX_family"/>
    <property type="match status" value="1"/>
</dbReference>